<dbReference type="InterPro" id="IPR020578">
    <property type="entry name" value="Aminotrans_V_PyrdxlP_BS"/>
</dbReference>
<dbReference type="EMBL" id="JACHWP010000001">
    <property type="protein sequence ID" value="MBB3022137.1"/>
    <property type="molecule type" value="Genomic_DNA"/>
</dbReference>
<evidence type="ECO:0000256" key="6">
    <source>
        <dbReference type="ARBA" id="ARBA00022898"/>
    </source>
</evidence>
<evidence type="ECO:0000256" key="2">
    <source>
        <dbReference type="ARBA" id="ARBA00006490"/>
    </source>
</evidence>
<evidence type="ECO:0000256" key="8">
    <source>
        <dbReference type="ARBA" id="ARBA00023014"/>
    </source>
</evidence>
<dbReference type="SUPFAM" id="SSF53383">
    <property type="entry name" value="PLP-dependent transferases"/>
    <property type="match status" value="1"/>
</dbReference>
<evidence type="ECO:0000256" key="9">
    <source>
        <dbReference type="ARBA" id="ARBA00050776"/>
    </source>
</evidence>
<reference evidence="12 13" key="1">
    <citation type="submission" date="2020-08" db="EMBL/GenBank/DDBJ databases">
        <title>Sequencing the genomes of 1000 actinobacteria strains.</title>
        <authorList>
            <person name="Klenk H.-P."/>
        </authorList>
    </citation>
    <scope>NUCLEOTIDE SEQUENCE [LARGE SCALE GENOMIC DNA]</scope>
    <source>
        <strain evidence="12 13">DSM 23040</strain>
    </source>
</reference>
<dbReference type="RefSeq" id="WP_183373951.1">
    <property type="nucleotide sequence ID" value="NZ_CBCSFZ010000040.1"/>
</dbReference>
<keyword evidence="7" id="KW-0408">Iron</keyword>
<dbReference type="PANTHER" id="PTHR11601:SF34">
    <property type="entry name" value="CYSTEINE DESULFURASE"/>
    <property type="match status" value="1"/>
</dbReference>
<keyword evidence="4 12" id="KW-0808">Transferase</keyword>
<evidence type="ECO:0000256" key="7">
    <source>
        <dbReference type="ARBA" id="ARBA00023004"/>
    </source>
</evidence>
<protein>
    <recommendedName>
        <fullName evidence="3">cysteine desulfurase</fullName>
        <ecNumber evidence="3">2.8.1.7</ecNumber>
    </recommendedName>
</protein>
<evidence type="ECO:0000313" key="12">
    <source>
        <dbReference type="EMBL" id="MBB3022137.1"/>
    </source>
</evidence>
<dbReference type="InterPro" id="IPR015422">
    <property type="entry name" value="PyrdxlP-dep_Trfase_small"/>
</dbReference>
<dbReference type="Gene3D" id="3.90.1150.10">
    <property type="entry name" value="Aspartate Aminotransferase, domain 1"/>
    <property type="match status" value="1"/>
</dbReference>
<dbReference type="InterPro" id="IPR016454">
    <property type="entry name" value="Cysteine_dSase"/>
</dbReference>
<dbReference type="Proteomes" id="UP000568050">
    <property type="component" value="Unassembled WGS sequence"/>
</dbReference>
<dbReference type="AlphaFoldDB" id="A0A839QXL6"/>
<evidence type="ECO:0000256" key="10">
    <source>
        <dbReference type="RuleBase" id="RU004504"/>
    </source>
</evidence>
<dbReference type="Pfam" id="PF00266">
    <property type="entry name" value="Aminotran_5"/>
    <property type="match status" value="1"/>
</dbReference>
<dbReference type="InterPro" id="IPR015424">
    <property type="entry name" value="PyrdxlP-dep_Trfase"/>
</dbReference>
<evidence type="ECO:0000313" key="13">
    <source>
        <dbReference type="Proteomes" id="UP000568050"/>
    </source>
</evidence>
<dbReference type="GO" id="GO:0031071">
    <property type="term" value="F:cysteine desulfurase activity"/>
    <property type="evidence" value="ECO:0007669"/>
    <property type="project" value="UniProtKB-EC"/>
</dbReference>
<comment type="similarity">
    <text evidence="2">Belongs to the class-V pyridoxal-phosphate-dependent aminotransferase family. NifS/IscS subfamily.</text>
</comment>
<accession>A0A839QXL6</accession>
<keyword evidence="8" id="KW-0411">Iron-sulfur</keyword>
<dbReference type="Gene3D" id="1.10.260.50">
    <property type="match status" value="1"/>
</dbReference>
<dbReference type="EC" id="2.8.1.7" evidence="3"/>
<gene>
    <name evidence="12" type="ORF">FHX50_000385</name>
</gene>
<evidence type="ECO:0000256" key="5">
    <source>
        <dbReference type="ARBA" id="ARBA00022723"/>
    </source>
</evidence>
<organism evidence="12 13">
    <name type="scientific">Helcobacillus massiliensis</name>
    <dbReference type="NCBI Taxonomy" id="521392"/>
    <lineage>
        <taxon>Bacteria</taxon>
        <taxon>Bacillati</taxon>
        <taxon>Actinomycetota</taxon>
        <taxon>Actinomycetes</taxon>
        <taxon>Micrococcales</taxon>
        <taxon>Dermabacteraceae</taxon>
        <taxon>Helcobacillus</taxon>
    </lineage>
</organism>
<dbReference type="Gene3D" id="3.40.640.10">
    <property type="entry name" value="Type I PLP-dependent aspartate aminotransferase-like (Major domain)"/>
    <property type="match status" value="1"/>
</dbReference>
<evidence type="ECO:0000256" key="4">
    <source>
        <dbReference type="ARBA" id="ARBA00022679"/>
    </source>
</evidence>
<comment type="caution">
    <text evidence="12">The sequence shown here is derived from an EMBL/GenBank/DDBJ whole genome shotgun (WGS) entry which is preliminary data.</text>
</comment>
<name>A0A839QXL6_9MICO</name>
<dbReference type="PROSITE" id="PS00595">
    <property type="entry name" value="AA_TRANSFER_CLASS_5"/>
    <property type="match status" value="1"/>
</dbReference>
<comment type="cofactor">
    <cofactor evidence="1 10">
        <name>pyridoxal 5'-phosphate</name>
        <dbReference type="ChEBI" id="CHEBI:597326"/>
    </cofactor>
</comment>
<evidence type="ECO:0000259" key="11">
    <source>
        <dbReference type="Pfam" id="PF00266"/>
    </source>
</evidence>
<keyword evidence="5" id="KW-0479">Metal-binding</keyword>
<dbReference type="PIRSF" id="PIRSF005572">
    <property type="entry name" value="NifS"/>
    <property type="match status" value="1"/>
</dbReference>
<dbReference type="GO" id="GO:0051536">
    <property type="term" value="F:iron-sulfur cluster binding"/>
    <property type="evidence" value="ECO:0007669"/>
    <property type="project" value="UniProtKB-KW"/>
</dbReference>
<proteinExistence type="inferred from homology"/>
<comment type="catalytic activity">
    <reaction evidence="9">
        <text>(sulfur carrier)-H + L-cysteine = (sulfur carrier)-SH + L-alanine</text>
        <dbReference type="Rhea" id="RHEA:43892"/>
        <dbReference type="Rhea" id="RHEA-COMP:14737"/>
        <dbReference type="Rhea" id="RHEA-COMP:14739"/>
        <dbReference type="ChEBI" id="CHEBI:29917"/>
        <dbReference type="ChEBI" id="CHEBI:35235"/>
        <dbReference type="ChEBI" id="CHEBI:57972"/>
        <dbReference type="ChEBI" id="CHEBI:64428"/>
        <dbReference type="EC" id="2.8.1.7"/>
    </reaction>
</comment>
<dbReference type="InterPro" id="IPR000192">
    <property type="entry name" value="Aminotrans_V_dom"/>
</dbReference>
<keyword evidence="6" id="KW-0663">Pyridoxal phosphate</keyword>
<keyword evidence="13" id="KW-1185">Reference proteome</keyword>
<feature type="domain" description="Aminotransferase class V" evidence="11">
    <location>
        <begin position="6"/>
        <end position="362"/>
    </location>
</feature>
<evidence type="ECO:0000256" key="1">
    <source>
        <dbReference type="ARBA" id="ARBA00001933"/>
    </source>
</evidence>
<dbReference type="PANTHER" id="PTHR11601">
    <property type="entry name" value="CYSTEINE DESULFURYLASE FAMILY MEMBER"/>
    <property type="match status" value="1"/>
</dbReference>
<sequence>MVNNRTYLDHSATTALRPAARDALVDAAGALGNPTSVHTSGRRVRGILDDALQEIAQQLGVPRSWLIMTSGGTEADNLALRGAAHLGPVFGLATDHPAVVQTVQALNGRLLPVHRDGTMDLTALETALDQARSDGAPASLVSAALVNNETGVVQDLSAIAGLAHRYGAAVHTDAVQATGHVQLPDFDTVDLMSLSGHKIGAPVGVGVLVAQPDVKLAAVGTGGGQQRGIRSGTLDAAHAASFAAALRETLADAAAEQARLGSLAERLRAGIRAIDADAVFTAEDSPHAPHIVHVQFPGAVQDAVLFVLDQAGVDCSAGSACSSGVTQASHVLEAMGFEESLMRGAIRFSFGWTSSEQDVDAVLQALPDALERGRAMGRLFA</sequence>
<dbReference type="GO" id="GO:0046872">
    <property type="term" value="F:metal ion binding"/>
    <property type="evidence" value="ECO:0007669"/>
    <property type="project" value="UniProtKB-KW"/>
</dbReference>
<dbReference type="InterPro" id="IPR015421">
    <property type="entry name" value="PyrdxlP-dep_Trfase_major"/>
</dbReference>
<evidence type="ECO:0000256" key="3">
    <source>
        <dbReference type="ARBA" id="ARBA00012239"/>
    </source>
</evidence>